<organism evidence="2 3">
    <name type="scientific">Circinella minor</name>
    <dbReference type="NCBI Taxonomy" id="1195481"/>
    <lineage>
        <taxon>Eukaryota</taxon>
        <taxon>Fungi</taxon>
        <taxon>Fungi incertae sedis</taxon>
        <taxon>Mucoromycota</taxon>
        <taxon>Mucoromycotina</taxon>
        <taxon>Mucoromycetes</taxon>
        <taxon>Mucorales</taxon>
        <taxon>Lichtheimiaceae</taxon>
        <taxon>Circinella</taxon>
    </lineage>
</organism>
<gene>
    <name evidence="2" type="ORF">INT45_002396</name>
</gene>
<evidence type="ECO:0000313" key="2">
    <source>
        <dbReference type="EMBL" id="KAG2218274.1"/>
    </source>
</evidence>
<dbReference type="Proteomes" id="UP000646827">
    <property type="component" value="Unassembled WGS sequence"/>
</dbReference>
<accession>A0A8H7VKT7</accession>
<evidence type="ECO:0000313" key="3">
    <source>
        <dbReference type="Proteomes" id="UP000646827"/>
    </source>
</evidence>
<dbReference type="PANTHER" id="PTHR19446">
    <property type="entry name" value="REVERSE TRANSCRIPTASES"/>
    <property type="match status" value="1"/>
</dbReference>
<evidence type="ECO:0000256" key="1">
    <source>
        <dbReference type="SAM" id="MobiDB-lite"/>
    </source>
</evidence>
<dbReference type="AlphaFoldDB" id="A0A8H7VKT7"/>
<feature type="region of interest" description="Disordered" evidence="1">
    <location>
        <begin position="34"/>
        <end position="62"/>
    </location>
</feature>
<comment type="caution">
    <text evidence="2">The sequence shown here is derived from an EMBL/GenBank/DDBJ whole genome shotgun (WGS) entry which is preliminary data.</text>
</comment>
<keyword evidence="3" id="KW-1185">Reference proteome</keyword>
<dbReference type="EMBL" id="JAEPRB010000240">
    <property type="protein sequence ID" value="KAG2218274.1"/>
    <property type="molecule type" value="Genomic_DNA"/>
</dbReference>
<evidence type="ECO:0008006" key="4">
    <source>
        <dbReference type="Google" id="ProtNLM"/>
    </source>
</evidence>
<name>A0A8H7VKT7_9FUNG</name>
<dbReference type="OrthoDB" id="2258929at2759"/>
<proteinExistence type="predicted"/>
<reference evidence="2 3" key="1">
    <citation type="submission" date="2020-12" db="EMBL/GenBank/DDBJ databases">
        <title>Metabolic potential, ecology and presence of endohyphal bacteria is reflected in genomic diversity of Mucoromycotina.</title>
        <authorList>
            <person name="Muszewska A."/>
            <person name="Okrasinska A."/>
            <person name="Steczkiewicz K."/>
            <person name="Drgas O."/>
            <person name="Orlowska M."/>
            <person name="Perlinska-Lenart U."/>
            <person name="Aleksandrzak-Piekarczyk T."/>
            <person name="Szatraj K."/>
            <person name="Zielenkiewicz U."/>
            <person name="Pilsyk S."/>
            <person name="Malc E."/>
            <person name="Mieczkowski P."/>
            <person name="Kruszewska J.S."/>
            <person name="Biernat P."/>
            <person name="Pawlowska J."/>
        </authorList>
    </citation>
    <scope>NUCLEOTIDE SEQUENCE [LARGE SCALE GENOMIC DNA]</scope>
    <source>
        <strain evidence="2 3">CBS 142.35</strain>
    </source>
</reference>
<protein>
    <recommendedName>
        <fullName evidence="4">Reverse transcriptase domain-containing protein</fullName>
    </recommendedName>
</protein>
<sequence length="192" mass="21756">MRSNRKPTYIFSDPDVLQKATEKMGFHLSQVFGGERPNTHNTTRSNAFPQQQSFEHDKNDNPFPAEEIEYLITKMTPCKAPGNDHLTGAMLKPIVHSPLSTLSKFFKLCWNWSYVPTSFRTAQVVPIYKKADPTVAGNFRPISLTSVFHKILERCLLSKLLSTIKSLGISQGGFRHYRGALDQAFSLNMLIH</sequence>
<feature type="compositionally biased region" description="Polar residues" evidence="1">
    <location>
        <begin position="39"/>
        <end position="53"/>
    </location>
</feature>